<proteinExistence type="predicted"/>
<dbReference type="Proteomes" id="UP000001194">
    <property type="component" value="Unassembled WGS sequence"/>
</dbReference>
<accession>B0DVY7</accession>
<evidence type="ECO:0000313" key="2">
    <source>
        <dbReference type="EMBL" id="EDR01253.1"/>
    </source>
</evidence>
<feature type="region of interest" description="Disordered" evidence="1">
    <location>
        <begin position="257"/>
        <end position="283"/>
    </location>
</feature>
<dbReference type="GeneID" id="6083743"/>
<dbReference type="InParanoid" id="B0DVY7"/>
<organism evidence="3">
    <name type="scientific">Laccaria bicolor (strain S238N-H82 / ATCC MYA-4686)</name>
    <name type="common">Bicoloured deceiver</name>
    <name type="synonym">Laccaria laccata var. bicolor</name>
    <dbReference type="NCBI Taxonomy" id="486041"/>
    <lineage>
        <taxon>Eukaryota</taxon>
        <taxon>Fungi</taxon>
        <taxon>Dikarya</taxon>
        <taxon>Basidiomycota</taxon>
        <taxon>Agaricomycotina</taxon>
        <taxon>Agaricomycetes</taxon>
        <taxon>Agaricomycetidae</taxon>
        <taxon>Agaricales</taxon>
        <taxon>Agaricineae</taxon>
        <taxon>Hydnangiaceae</taxon>
        <taxon>Laccaria</taxon>
    </lineage>
</organism>
<evidence type="ECO:0000256" key="1">
    <source>
        <dbReference type="SAM" id="MobiDB-lite"/>
    </source>
</evidence>
<reference evidence="2 3" key="1">
    <citation type="journal article" date="2008" name="Nature">
        <title>The genome of Laccaria bicolor provides insights into mycorrhizal symbiosis.</title>
        <authorList>
            <person name="Martin F."/>
            <person name="Aerts A."/>
            <person name="Ahren D."/>
            <person name="Brun A."/>
            <person name="Danchin E.G.J."/>
            <person name="Duchaussoy F."/>
            <person name="Gibon J."/>
            <person name="Kohler A."/>
            <person name="Lindquist E."/>
            <person name="Pereda V."/>
            <person name="Salamov A."/>
            <person name="Shapiro H.J."/>
            <person name="Wuyts J."/>
            <person name="Blaudez D."/>
            <person name="Buee M."/>
            <person name="Brokstein P."/>
            <person name="Canbaeck B."/>
            <person name="Cohen D."/>
            <person name="Courty P.E."/>
            <person name="Coutinho P.M."/>
            <person name="Delaruelle C."/>
            <person name="Detter J.C."/>
            <person name="Deveau A."/>
            <person name="DiFazio S."/>
            <person name="Duplessis S."/>
            <person name="Fraissinet-Tachet L."/>
            <person name="Lucic E."/>
            <person name="Frey-Klett P."/>
            <person name="Fourrey C."/>
            <person name="Feussner I."/>
            <person name="Gay G."/>
            <person name="Grimwood J."/>
            <person name="Hoegger P.J."/>
            <person name="Jain P."/>
            <person name="Kilaru S."/>
            <person name="Labbe J."/>
            <person name="Lin Y.C."/>
            <person name="Legue V."/>
            <person name="Le Tacon F."/>
            <person name="Marmeisse R."/>
            <person name="Melayah D."/>
            <person name="Montanini B."/>
            <person name="Muratet M."/>
            <person name="Nehls U."/>
            <person name="Niculita-Hirzel H."/>
            <person name="Oudot-Le Secq M.P."/>
            <person name="Peter M."/>
            <person name="Quesneville H."/>
            <person name="Rajashekar B."/>
            <person name="Reich M."/>
            <person name="Rouhier N."/>
            <person name="Schmutz J."/>
            <person name="Yin T."/>
            <person name="Chalot M."/>
            <person name="Henrissat B."/>
            <person name="Kuees U."/>
            <person name="Lucas S."/>
            <person name="Van de Peer Y."/>
            <person name="Podila G.K."/>
            <person name="Polle A."/>
            <person name="Pukkila P.J."/>
            <person name="Richardson P.M."/>
            <person name="Rouze P."/>
            <person name="Sanders I.R."/>
            <person name="Stajich J.E."/>
            <person name="Tunlid A."/>
            <person name="Tuskan G."/>
            <person name="Grigoriev I.V."/>
        </authorList>
    </citation>
    <scope>NUCLEOTIDE SEQUENCE [LARGE SCALE GENOMIC DNA]</scope>
    <source>
        <strain evidence="3">S238N-H82 / ATCC MYA-4686</strain>
    </source>
</reference>
<keyword evidence="3" id="KW-1185">Reference proteome</keyword>
<protein>
    <submittedName>
        <fullName evidence="2">Predicted protein</fullName>
    </submittedName>
</protein>
<sequence length="283" mass="31081">MGLEDLALNRQKPILVQPLSMRQHLSSDLGSKKTETRFWWPRFGFQVSPIVHFNNKIRHIQLLHDLANLSNRLFNLETFTLPVNTMPSSYPSKIKNAICVTRRRLGPVLQSIQVVLRGRRPTSAGGVPTSPTSPKPQVQTLLNLPVQIKIKHILTITLPRITSSPAFSVSEPEIVSPSTVEQGQGFLDLEDELLVREAGGRIGAHGDSFPMTGRTPPSRSASSSSCSAAIGGGADAKCPKPSFDCWDWEWDCEREWDPDEDLAVVPPPAPALGRFSSANPPLP</sequence>
<dbReference type="HOGENOM" id="CLU_983769_0_0_1"/>
<name>B0DVY7_LACBS</name>
<dbReference type="EMBL" id="DS547141">
    <property type="protein sequence ID" value="EDR01253.1"/>
    <property type="molecule type" value="Genomic_DNA"/>
</dbReference>
<evidence type="ECO:0000313" key="3">
    <source>
        <dbReference type="Proteomes" id="UP000001194"/>
    </source>
</evidence>
<feature type="compositionally biased region" description="Low complexity" evidence="1">
    <location>
        <begin position="218"/>
        <end position="229"/>
    </location>
</feature>
<feature type="region of interest" description="Disordered" evidence="1">
    <location>
        <begin position="204"/>
        <end position="236"/>
    </location>
</feature>
<dbReference type="KEGG" id="lbc:LACBIDRAFT_295615"/>
<dbReference type="AlphaFoldDB" id="B0DVY7"/>
<dbReference type="RefSeq" id="XP_001888129.1">
    <property type="nucleotide sequence ID" value="XM_001888094.1"/>
</dbReference>
<gene>
    <name evidence="2" type="ORF">LACBIDRAFT_295615</name>
</gene>